<dbReference type="CDD" id="cd08049">
    <property type="entry name" value="TAF8"/>
    <property type="match status" value="1"/>
</dbReference>
<evidence type="ECO:0000256" key="5">
    <source>
        <dbReference type="ARBA" id="ARBA00023163"/>
    </source>
</evidence>
<keyword evidence="4" id="KW-0805">Transcription regulation</keyword>
<dbReference type="Gene3D" id="1.10.20.10">
    <property type="entry name" value="Histone, subunit A"/>
    <property type="match status" value="1"/>
</dbReference>
<evidence type="ECO:0000256" key="6">
    <source>
        <dbReference type="ARBA" id="ARBA00023242"/>
    </source>
</evidence>
<dbReference type="SMART" id="SM00576">
    <property type="entry name" value="BTP"/>
    <property type="match status" value="1"/>
</dbReference>
<evidence type="ECO:0000256" key="3">
    <source>
        <dbReference type="ARBA" id="ARBA00017307"/>
    </source>
</evidence>
<evidence type="ECO:0000259" key="8">
    <source>
        <dbReference type="SMART" id="SM00576"/>
    </source>
</evidence>
<feature type="domain" description="Bromodomain associated" evidence="8">
    <location>
        <begin position="41"/>
        <end position="117"/>
    </location>
</feature>
<dbReference type="InterPro" id="IPR037818">
    <property type="entry name" value="TAF8"/>
</dbReference>
<keyword evidence="5" id="KW-0804">Transcription</keyword>
<comment type="subcellular location">
    <subcellularLocation>
        <location evidence="1">Nucleus</location>
    </subcellularLocation>
</comment>
<feature type="region of interest" description="Disordered" evidence="7">
    <location>
        <begin position="128"/>
        <end position="168"/>
    </location>
</feature>
<feature type="compositionally biased region" description="Basic and acidic residues" evidence="7">
    <location>
        <begin position="257"/>
        <end position="273"/>
    </location>
</feature>
<dbReference type="GO" id="GO:0046982">
    <property type="term" value="F:protein heterodimerization activity"/>
    <property type="evidence" value="ECO:0007669"/>
    <property type="project" value="InterPro"/>
</dbReference>
<dbReference type="GO" id="GO:0005669">
    <property type="term" value="C:transcription factor TFIID complex"/>
    <property type="evidence" value="ECO:0007669"/>
    <property type="project" value="InterPro"/>
</dbReference>
<dbReference type="RefSeq" id="XP_038053313.1">
    <property type="nucleotide sequence ID" value="XM_038197385.1"/>
</dbReference>
<dbReference type="CTD" id="129685"/>
<accession>A0A913ZNE7</accession>
<evidence type="ECO:0000256" key="7">
    <source>
        <dbReference type="SAM" id="MobiDB-lite"/>
    </source>
</evidence>
<dbReference type="GO" id="GO:0006367">
    <property type="term" value="P:transcription initiation at RNA polymerase II promoter"/>
    <property type="evidence" value="ECO:0007669"/>
    <property type="project" value="TreeGrafter"/>
</dbReference>
<evidence type="ECO:0000313" key="10">
    <source>
        <dbReference type="Proteomes" id="UP000887568"/>
    </source>
</evidence>
<dbReference type="Pfam" id="PF10406">
    <property type="entry name" value="TAF8_C"/>
    <property type="match status" value="1"/>
</dbReference>
<feature type="compositionally biased region" description="Acidic residues" evidence="7">
    <location>
        <begin position="245"/>
        <end position="256"/>
    </location>
</feature>
<evidence type="ECO:0000256" key="2">
    <source>
        <dbReference type="ARBA" id="ARBA00008767"/>
    </source>
</evidence>
<dbReference type="InterPro" id="IPR019473">
    <property type="entry name" value="TFIID_su8_C"/>
</dbReference>
<sequence length="317" mass="35751">MPYSIWLLPDAVQRSLFFWRTVLNFLEQNRSMTSTGSSDLAAAHRRALRVAVGVICMESGFDRANESCLESLTEMLQSYLTELGRSARTYCELAGRTLPMVTDVGMALTGMGSNVKGLAHYARRRRRFPPLHQDRSKQSQPCKALQASERKPHPSYIPDHLPEFPDPHTYIRTTTNRQQENDYKVIRERAASQKRDVERALTRFIAKTGDTQTLFPGDSNVFPLIACTPSPLPYIDALMPPEHEICDDDEMDDTDTDDQKLATDEGDSAKPEDGETGAPKSPGSARPRVERMKVDAILSDNPFLRKVKKPRLKVKKK</sequence>
<dbReference type="OrthoDB" id="2193813at2759"/>
<dbReference type="SUPFAM" id="SSF47113">
    <property type="entry name" value="Histone-fold"/>
    <property type="match status" value="1"/>
</dbReference>
<dbReference type="Proteomes" id="UP000887568">
    <property type="component" value="Unplaced"/>
</dbReference>
<name>A0A913ZNE7_PATMI</name>
<reference evidence="9" key="1">
    <citation type="submission" date="2022-11" db="UniProtKB">
        <authorList>
            <consortium name="EnsemblMetazoa"/>
        </authorList>
    </citation>
    <scope>IDENTIFICATION</scope>
</reference>
<feature type="region of interest" description="Disordered" evidence="7">
    <location>
        <begin position="244"/>
        <end position="295"/>
    </location>
</feature>
<dbReference type="PANTHER" id="PTHR46469">
    <property type="entry name" value="TRANSCRIPTION INITIATION FACTOR TFIID SUBUNIT 8"/>
    <property type="match status" value="1"/>
</dbReference>
<dbReference type="InterPro" id="IPR009072">
    <property type="entry name" value="Histone-fold"/>
</dbReference>
<dbReference type="Pfam" id="PF07524">
    <property type="entry name" value="Bromo_TP"/>
    <property type="match status" value="1"/>
</dbReference>
<dbReference type="EnsemblMetazoa" id="XM_038197385.1">
    <property type="protein sequence ID" value="XP_038053313.1"/>
    <property type="gene ID" value="LOC119725806"/>
</dbReference>
<dbReference type="AlphaFoldDB" id="A0A913ZNE7"/>
<comment type="similarity">
    <text evidence="2">Belongs to the TAF8 family.</text>
</comment>
<protein>
    <recommendedName>
        <fullName evidence="3">Transcription initiation factor TFIID subunit 8</fullName>
    </recommendedName>
</protein>
<evidence type="ECO:0000313" key="9">
    <source>
        <dbReference type="EnsemblMetazoa" id="XP_038053313.1"/>
    </source>
</evidence>
<dbReference type="InterPro" id="IPR006565">
    <property type="entry name" value="BTP"/>
</dbReference>
<proteinExistence type="inferred from homology"/>
<keyword evidence="10" id="KW-1185">Reference proteome</keyword>
<dbReference type="GeneID" id="119725806"/>
<keyword evidence="6" id="KW-0539">Nucleus</keyword>
<dbReference type="OMA" id="HVIQAPQ"/>
<evidence type="ECO:0000256" key="1">
    <source>
        <dbReference type="ARBA" id="ARBA00004123"/>
    </source>
</evidence>
<evidence type="ECO:0000256" key="4">
    <source>
        <dbReference type="ARBA" id="ARBA00023015"/>
    </source>
</evidence>
<dbReference type="CDD" id="cd22918">
    <property type="entry name" value="HFD_TAF8"/>
    <property type="match status" value="1"/>
</dbReference>
<dbReference type="PANTHER" id="PTHR46469:SF1">
    <property type="entry name" value="TRANSCRIPTION INITIATION FACTOR TFIID SUBUNIT 8"/>
    <property type="match status" value="1"/>
</dbReference>
<organism evidence="9 10">
    <name type="scientific">Patiria miniata</name>
    <name type="common">Bat star</name>
    <name type="synonym">Asterina miniata</name>
    <dbReference type="NCBI Taxonomy" id="46514"/>
    <lineage>
        <taxon>Eukaryota</taxon>
        <taxon>Metazoa</taxon>
        <taxon>Echinodermata</taxon>
        <taxon>Eleutherozoa</taxon>
        <taxon>Asterozoa</taxon>
        <taxon>Asteroidea</taxon>
        <taxon>Valvatacea</taxon>
        <taxon>Valvatida</taxon>
        <taxon>Asterinidae</taxon>
        <taxon>Patiria</taxon>
    </lineage>
</organism>